<dbReference type="PROSITE" id="PS50293">
    <property type="entry name" value="TPR_REGION"/>
    <property type="match status" value="1"/>
</dbReference>
<dbReference type="RefSeq" id="WP_172359024.1">
    <property type="nucleotide sequence ID" value="NZ_CP053661.1"/>
</dbReference>
<dbReference type="InterPro" id="IPR019734">
    <property type="entry name" value="TPR_rpt"/>
</dbReference>
<dbReference type="KEGG" id="theu:HPC62_17920"/>
<sequence length="390" mass="43110">MIVRDEAERLGRCLQSVATVADELIVVDTGSVDDTVAIAQSFGAKVFSTPWQNDFAIARNESLRHATGDWVLVLDADETLVADCLPRMQQAMQHDQTLVINLLRQEVGAVQSPYSLVSRLFRRHPAVTFARPYHATIDDAVAALRQQEPGWGIVDLPQVAILHDGYDPVAIARRDKLEKARTVMEGYWQAHPDDPYECSKLGALYVQMGEVERGIQLLQQGLKSPQLDAPVRYELHYHLGIAFSRLNQLEQAAQQYQAALQQPVLEPLKLGAYNNLGSLCKTAGDLSTARQLYEHCLAIDPNFAAGHYNLGTTLRAQGQITNAVTHYQEAIRLQPDHAEAHQNLGVALIKLGQVESGLASFGRAIALHSQSNPEQAERLRQGLKEMGFAI</sequence>
<gene>
    <name evidence="3" type="ORF">HPC62_17920</name>
</gene>
<keyword evidence="4" id="KW-1185">Reference proteome</keyword>
<dbReference type="Proteomes" id="UP000505210">
    <property type="component" value="Chromosome"/>
</dbReference>
<proteinExistence type="predicted"/>
<evidence type="ECO:0000313" key="4">
    <source>
        <dbReference type="Proteomes" id="UP000505210"/>
    </source>
</evidence>
<organism evidence="3 4">
    <name type="scientific">Thermoleptolyngbya sichuanensis A183</name>
    <dbReference type="NCBI Taxonomy" id="2737172"/>
    <lineage>
        <taxon>Bacteria</taxon>
        <taxon>Bacillati</taxon>
        <taxon>Cyanobacteriota</taxon>
        <taxon>Cyanophyceae</taxon>
        <taxon>Oculatellales</taxon>
        <taxon>Oculatellaceae</taxon>
        <taxon>Thermoleptolyngbya</taxon>
        <taxon>Thermoleptolyngbya sichuanensis</taxon>
    </lineage>
</organism>
<evidence type="ECO:0000313" key="3">
    <source>
        <dbReference type="EMBL" id="QKD85035.1"/>
    </source>
</evidence>
<evidence type="ECO:0000259" key="2">
    <source>
        <dbReference type="Pfam" id="PF00535"/>
    </source>
</evidence>
<dbReference type="AlphaFoldDB" id="A0A6M8BS65"/>
<dbReference type="SUPFAM" id="SSF53448">
    <property type="entry name" value="Nucleotide-diphospho-sugar transferases"/>
    <property type="match status" value="1"/>
</dbReference>
<dbReference type="Pfam" id="PF00535">
    <property type="entry name" value="Glycos_transf_2"/>
    <property type="match status" value="1"/>
</dbReference>
<evidence type="ECO:0000256" key="1">
    <source>
        <dbReference type="PROSITE-ProRule" id="PRU00339"/>
    </source>
</evidence>
<reference evidence="3 4" key="1">
    <citation type="submission" date="2020-05" db="EMBL/GenBank/DDBJ databases">
        <title>Complete genome sequence of of a novel Thermoleptolyngbya strain isolated from hot springs of Ganzi, Sichuan China.</title>
        <authorList>
            <person name="Tang J."/>
            <person name="Daroch M."/>
            <person name="Li L."/>
            <person name="Waleron K."/>
            <person name="Waleron M."/>
            <person name="Waleron M."/>
        </authorList>
    </citation>
    <scope>NUCLEOTIDE SEQUENCE [LARGE SCALE GENOMIC DNA]</scope>
    <source>
        <strain evidence="3 4">PKUAC-SCTA183</strain>
    </source>
</reference>
<feature type="repeat" description="TPR" evidence="1">
    <location>
        <begin position="338"/>
        <end position="371"/>
    </location>
</feature>
<dbReference type="PANTHER" id="PTHR43630">
    <property type="entry name" value="POLY-BETA-1,6-N-ACETYL-D-GLUCOSAMINE SYNTHASE"/>
    <property type="match status" value="1"/>
</dbReference>
<feature type="repeat" description="TPR" evidence="1">
    <location>
        <begin position="270"/>
        <end position="303"/>
    </location>
</feature>
<dbReference type="Pfam" id="PF13414">
    <property type="entry name" value="TPR_11"/>
    <property type="match status" value="1"/>
</dbReference>
<dbReference type="InterPro" id="IPR011990">
    <property type="entry name" value="TPR-like_helical_dom_sf"/>
</dbReference>
<dbReference type="SUPFAM" id="SSF48452">
    <property type="entry name" value="TPR-like"/>
    <property type="match status" value="1"/>
</dbReference>
<dbReference type="CDD" id="cd02511">
    <property type="entry name" value="Beta4Glucosyltransferase"/>
    <property type="match status" value="1"/>
</dbReference>
<dbReference type="Pfam" id="PF13432">
    <property type="entry name" value="TPR_16"/>
    <property type="match status" value="1"/>
</dbReference>
<dbReference type="InterPro" id="IPR029044">
    <property type="entry name" value="Nucleotide-diphossugar_trans"/>
</dbReference>
<dbReference type="InterPro" id="IPR001173">
    <property type="entry name" value="Glyco_trans_2-like"/>
</dbReference>
<dbReference type="PROSITE" id="PS50005">
    <property type="entry name" value="TPR"/>
    <property type="match status" value="3"/>
</dbReference>
<name>A0A6M8BS65_9CYAN</name>
<dbReference type="Gene3D" id="3.90.550.10">
    <property type="entry name" value="Spore Coat Polysaccharide Biosynthesis Protein SpsA, Chain A"/>
    <property type="match status" value="1"/>
</dbReference>
<protein>
    <submittedName>
        <fullName evidence="3">Tetratricopeptide repeat protein</fullName>
    </submittedName>
</protein>
<accession>A0A6M8BS65</accession>
<feature type="domain" description="Glycosyltransferase 2-like" evidence="2">
    <location>
        <begin position="2"/>
        <end position="145"/>
    </location>
</feature>
<dbReference type="SMART" id="SM00028">
    <property type="entry name" value="TPR"/>
    <property type="match status" value="5"/>
</dbReference>
<dbReference type="Gene3D" id="1.25.40.10">
    <property type="entry name" value="Tetratricopeptide repeat domain"/>
    <property type="match status" value="2"/>
</dbReference>
<dbReference type="PANTHER" id="PTHR43630:SF2">
    <property type="entry name" value="GLYCOSYLTRANSFERASE"/>
    <property type="match status" value="1"/>
</dbReference>
<feature type="repeat" description="TPR" evidence="1">
    <location>
        <begin position="304"/>
        <end position="337"/>
    </location>
</feature>
<dbReference type="Pfam" id="PF13181">
    <property type="entry name" value="TPR_8"/>
    <property type="match status" value="1"/>
</dbReference>
<keyword evidence="1" id="KW-0802">TPR repeat</keyword>
<dbReference type="EMBL" id="CP053661">
    <property type="protein sequence ID" value="QKD85035.1"/>
    <property type="molecule type" value="Genomic_DNA"/>
</dbReference>